<feature type="domain" description="Cyclin C-terminal" evidence="7">
    <location>
        <begin position="93"/>
        <end position="209"/>
    </location>
</feature>
<dbReference type="SMART" id="SM00385">
    <property type="entry name" value="CYCLIN"/>
    <property type="match status" value="1"/>
</dbReference>
<evidence type="ECO:0008006" key="10">
    <source>
        <dbReference type="Google" id="ProtNLM"/>
    </source>
</evidence>
<dbReference type="AlphaFoldDB" id="A0AA38LBV8"/>
<dbReference type="InterPro" id="IPR039361">
    <property type="entry name" value="Cyclin"/>
</dbReference>
<evidence type="ECO:0000256" key="2">
    <source>
        <dbReference type="ARBA" id="ARBA00022618"/>
    </source>
</evidence>
<dbReference type="SUPFAM" id="SSF47954">
    <property type="entry name" value="Cyclin-like"/>
    <property type="match status" value="2"/>
</dbReference>
<feature type="domain" description="Cyclin-like" evidence="6">
    <location>
        <begin position="1"/>
        <end position="84"/>
    </location>
</feature>
<reference evidence="8 9" key="1">
    <citation type="journal article" date="2021" name="Nat. Plants">
        <title>The Taxus genome provides insights into paclitaxel biosynthesis.</title>
        <authorList>
            <person name="Xiong X."/>
            <person name="Gou J."/>
            <person name="Liao Q."/>
            <person name="Li Y."/>
            <person name="Zhou Q."/>
            <person name="Bi G."/>
            <person name="Li C."/>
            <person name="Du R."/>
            <person name="Wang X."/>
            <person name="Sun T."/>
            <person name="Guo L."/>
            <person name="Liang H."/>
            <person name="Lu P."/>
            <person name="Wu Y."/>
            <person name="Zhang Z."/>
            <person name="Ro D.K."/>
            <person name="Shang Y."/>
            <person name="Huang S."/>
            <person name="Yan J."/>
        </authorList>
    </citation>
    <scope>NUCLEOTIDE SEQUENCE [LARGE SCALE GENOMIC DNA]</scope>
    <source>
        <strain evidence="8">Ta-2019</strain>
    </source>
</reference>
<dbReference type="FunFam" id="1.10.472.10:FF:000060">
    <property type="entry name" value="D6-type cyclin"/>
    <property type="match status" value="1"/>
</dbReference>
<evidence type="ECO:0000256" key="5">
    <source>
        <dbReference type="RuleBase" id="RU000383"/>
    </source>
</evidence>
<proteinExistence type="inferred from homology"/>
<evidence type="ECO:0000256" key="3">
    <source>
        <dbReference type="ARBA" id="ARBA00023127"/>
    </source>
</evidence>
<evidence type="ECO:0000313" key="8">
    <source>
        <dbReference type="EMBL" id="KAH9314992.1"/>
    </source>
</evidence>
<gene>
    <name evidence="8" type="ORF">KI387_023619</name>
</gene>
<accession>A0AA38LBV8</accession>
<feature type="non-terminal residue" evidence="8">
    <location>
        <position position="1"/>
    </location>
</feature>
<dbReference type="OMA" id="PWITHLA"/>
<evidence type="ECO:0000256" key="1">
    <source>
        <dbReference type="ARBA" id="ARBA00009065"/>
    </source>
</evidence>
<comment type="caution">
    <text evidence="8">The sequence shown here is derived from an EMBL/GenBank/DDBJ whole genome shotgun (WGS) entry which is preliminary data.</text>
</comment>
<sequence length="260" mass="28942">VHAHYGFNLATAVLSINYLDRFLSTNQLQDDKPWMTQLAAVTCLSLAAKVEETEVPLLLDLQVEEAKYIFESCTIQRMELLVLSSLQWRMTSVTILSFIEIATRMLGFETPHNWIFTMRCNDLLIATLKDKRFLGFLPSVVAAAIMVYVIREANQNENDLLGVLNVNKEAFERCIALIAPETSMENSFSFCLGMKRKCRSSSSSPIPCSPSGVLDVTFSCNSGQSTPGSCHSTATILCISPAMIKKRKLDEFCCQGVTED</sequence>
<dbReference type="InterPro" id="IPR004367">
    <property type="entry name" value="Cyclin_C-dom"/>
</dbReference>
<dbReference type="InterPro" id="IPR006671">
    <property type="entry name" value="Cyclin_N"/>
</dbReference>
<dbReference type="PANTHER" id="PTHR10177">
    <property type="entry name" value="CYCLINS"/>
    <property type="match status" value="1"/>
</dbReference>
<dbReference type="Gene3D" id="1.10.472.10">
    <property type="entry name" value="Cyclin-like"/>
    <property type="match status" value="2"/>
</dbReference>
<evidence type="ECO:0000256" key="4">
    <source>
        <dbReference type="ARBA" id="ARBA00023306"/>
    </source>
</evidence>
<organism evidence="8 9">
    <name type="scientific">Taxus chinensis</name>
    <name type="common">Chinese yew</name>
    <name type="synonym">Taxus wallichiana var. chinensis</name>
    <dbReference type="NCBI Taxonomy" id="29808"/>
    <lineage>
        <taxon>Eukaryota</taxon>
        <taxon>Viridiplantae</taxon>
        <taxon>Streptophyta</taxon>
        <taxon>Embryophyta</taxon>
        <taxon>Tracheophyta</taxon>
        <taxon>Spermatophyta</taxon>
        <taxon>Pinopsida</taxon>
        <taxon>Pinidae</taxon>
        <taxon>Conifers II</taxon>
        <taxon>Cupressales</taxon>
        <taxon>Taxaceae</taxon>
        <taxon>Taxus</taxon>
    </lineage>
</organism>
<dbReference type="SMART" id="SM01332">
    <property type="entry name" value="Cyclin_C"/>
    <property type="match status" value="1"/>
</dbReference>
<dbReference type="InterPro" id="IPR013763">
    <property type="entry name" value="Cyclin-like_dom"/>
</dbReference>
<dbReference type="Proteomes" id="UP000824469">
    <property type="component" value="Unassembled WGS sequence"/>
</dbReference>
<dbReference type="CDD" id="cd20543">
    <property type="entry name" value="CYCLIN_AtCycD-like_rpt1"/>
    <property type="match status" value="1"/>
</dbReference>
<keyword evidence="9" id="KW-1185">Reference proteome</keyword>
<evidence type="ECO:0000259" key="6">
    <source>
        <dbReference type="SMART" id="SM00385"/>
    </source>
</evidence>
<dbReference type="InterPro" id="IPR036915">
    <property type="entry name" value="Cyclin-like_sf"/>
</dbReference>
<dbReference type="EMBL" id="JAHRHJ020000005">
    <property type="protein sequence ID" value="KAH9314992.1"/>
    <property type="molecule type" value="Genomic_DNA"/>
</dbReference>
<comment type="similarity">
    <text evidence="1">Belongs to the cyclin family. Cyclin D subfamily.</text>
</comment>
<keyword evidence="2" id="KW-0132">Cell division</keyword>
<dbReference type="CDD" id="cd20544">
    <property type="entry name" value="CYCLIN_AtCycD-like_rpt2"/>
    <property type="match status" value="1"/>
</dbReference>
<dbReference type="GO" id="GO:0051301">
    <property type="term" value="P:cell division"/>
    <property type="evidence" value="ECO:0007669"/>
    <property type="project" value="UniProtKB-KW"/>
</dbReference>
<name>A0AA38LBV8_TAXCH</name>
<protein>
    <recommendedName>
        <fullName evidence="10">Cyclin D3</fullName>
    </recommendedName>
</protein>
<dbReference type="Pfam" id="PF00134">
    <property type="entry name" value="Cyclin_N"/>
    <property type="match status" value="1"/>
</dbReference>
<dbReference type="Pfam" id="PF02984">
    <property type="entry name" value="Cyclin_C"/>
    <property type="match status" value="1"/>
</dbReference>
<evidence type="ECO:0000259" key="7">
    <source>
        <dbReference type="SMART" id="SM01332"/>
    </source>
</evidence>
<evidence type="ECO:0000313" key="9">
    <source>
        <dbReference type="Proteomes" id="UP000824469"/>
    </source>
</evidence>
<keyword evidence="3 5" id="KW-0195">Cyclin</keyword>
<keyword evidence="4" id="KW-0131">Cell cycle</keyword>